<feature type="region of interest" description="Disordered" evidence="1">
    <location>
        <begin position="91"/>
        <end position="112"/>
    </location>
</feature>
<gene>
    <name evidence="2" type="ORF">THITH_12575</name>
</gene>
<dbReference type="HOGENOM" id="CLU_2304756_0_0_6"/>
<name>W0DK21_9GAMM</name>
<organism evidence="2 3">
    <name type="scientific">Thioalkalivibrio paradoxus ARh 1</name>
    <dbReference type="NCBI Taxonomy" id="713585"/>
    <lineage>
        <taxon>Bacteria</taxon>
        <taxon>Pseudomonadati</taxon>
        <taxon>Pseudomonadota</taxon>
        <taxon>Gammaproteobacteria</taxon>
        <taxon>Chromatiales</taxon>
        <taxon>Ectothiorhodospiraceae</taxon>
        <taxon>Thioalkalivibrio</taxon>
    </lineage>
</organism>
<sequence length="112" mass="12487">MLSDSQEADPMRVLNRSETLRHDQPLMVSLLFALTALVLTLQNPDALDAPVQLVSDLNFPTPAHAMEMRPQGPPPWMDGDQMLSEEAEELPVLGIHGRETPAPAEIRQRPER</sequence>
<evidence type="ECO:0000313" key="3">
    <source>
        <dbReference type="Proteomes" id="UP000005289"/>
    </source>
</evidence>
<reference evidence="2 3" key="1">
    <citation type="submission" date="2013-12" db="EMBL/GenBank/DDBJ databases">
        <authorList>
            <consortium name="DOE Joint Genome Institute"/>
            <person name="Muyzer G."/>
            <person name="Huntemann M."/>
            <person name="Han J."/>
            <person name="Chen A."/>
            <person name="Kyrpides N."/>
            <person name="Mavromatis K."/>
            <person name="Markowitz V."/>
            <person name="Palaniappan K."/>
            <person name="Ivanova N."/>
            <person name="Schaumberg A."/>
            <person name="Pati A."/>
            <person name="Liolios K."/>
            <person name="Nordberg H.P."/>
            <person name="Cantor M.N."/>
            <person name="Hua S.X."/>
            <person name="Woyke T."/>
        </authorList>
    </citation>
    <scope>NUCLEOTIDE SEQUENCE [LARGE SCALE GENOMIC DNA]</scope>
    <source>
        <strain evidence="2 3">ARh 1</strain>
    </source>
</reference>
<dbReference type="Proteomes" id="UP000005289">
    <property type="component" value="Chromosome"/>
</dbReference>
<protein>
    <submittedName>
        <fullName evidence="2">Uncharacterized protein</fullName>
    </submittedName>
</protein>
<keyword evidence="3" id="KW-1185">Reference proteome</keyword>
<accession>W0DK21</accession>
<dbReference type="EMBL" id="CP007029">
    <property type="protein sequence ID" value="AHE98954.1"/>
    <property type="molecule type" value="Genomic_DNA"/>
</dbReference>
<evidence type="ECO:0000313" key="2">
    <source>
        <dbReference type="EMBL" id="AHE98954.1"/>
    </source>
</evidence>
<dbReference type="AlphaFoldDB" id="W0DK21"/>
<evidence type="ECO:0000256" key="1">
    <source>
        <dbReference type="SAM" id="MobiDB-lite"/>
    </source>
</evidence>
<dbReference type="RefSeq" id="WP_232222200.1">
    <property type="nucleotide sequence ID" value="NZ_CP007029.1"/>
</dbReference>
<dbReference type="KEGG" id="tti:THITH_12575"/>
<proteinExistence type="predicted"/>